<dbReference type="PROSITE" id="PS50110">
    <property type="entry name" value="RESPONSE_REGULATORY"/>
    <property type="match status" value="1"/>
</dbReference>
<dbReference type="PANTHER" id="PTHR48111:SF4">
    <property type="entry name" value="DNA-BINDING DUAL TRANSCRIPTIONAL REGULATOR OMPR"/>
    <property type="match status" value="1"/>
</dbReference>
<evidence type="ECO:0000256" key="5">
    <source>
        <dbReference type="ARBA" id="ARBA00023015"/>
    </source>
</evidence>
<protein>
    <submittedName>
        <fullName evidence="10">Two-component transcriptional response regulator, LuxR family</fullName>
    </submittedName>
</protein>
<organism evidence="10">
    <name type="scientific">hydrothermal vent metagenome</name>
    <dbReference type="NCBI Taxonomy" id="652676"/>
    <lineage>
        <taxon>unclassified sequences</taxon>
        <taxon>metagenomes</taxon>
        <taxon>ecological metagenomes</taxon>
    </lineage>
</organism>
<dbReference type="GO" id="GO:0000156">
    <property type="term" value="F:phosphorelay response regulator activity"/>
    <property type="evidence" value="ECO:0007669"/>
    <property type="project" value="TreeGrafter"/>
</dbReference>
<name>A0A3B0TRU9_9ZZZZ</name>
<dbReference type="InterPro" id="IPR039420">
    <property type="entry name" value="WalR-like"/>
</dbReference>
<reference evidence="10" key="1">
    <citation type="submission" date="2018-06" db="EMBL/GenBank/DDBJ databases">
        <authorList>
            <person name="Zhirakovskaya E."/>
        </authorList>
    </citation>
    <scope>NUCLEOTIDE SEQUENCE</scope>
</reference>
<dbReference type="PANTHER" id="PTHR48111">
    <property type="entry name" value="REGULATOR OF RPOS"/>
    <property type="match status" value="1"/>
</dbReference>
<evidence type="ECO:0000256" key="1">
    <source>
        <dbReference type="ARBA" id="ARBA00004496"/>
    </source>
</evidence>
<sequence length="242" mass="27310">MNEQAHILVVDDDREIRELVARYLSKHGLRVRTAAEGRQMAKEMSNWSFDLIVLDLMLPGEDGLSICRRLRVETNIPVIMLTAMGEETDRIIGLEMGADDYIAKPFNPRELLARIKAVLRRSKENDPGAPTGVNRESKCLFAGWELDLKTRELFSSEGMLIPLSSGEYNLLVAFVTHPNRVLSRDQLLDLARGREALPFDRAMDVQVSRLRRKIEEDASAPILIKTIRSGGYMFTPNVETGS</sequence>
<dbReference type="FunFam" id="3.40.50.2300:FF:000001">
    <property type="entry name" value="DNA-binding response regulator PhoB"/>
    <property type="match status" value="1"/>
</dbReference>
<keyword evidence="4" id="KW-0902">Two-component regulatory system</keyword>
<keyword evidence="5" id="KW-0805">Transcription regulation</keyword>
<evidence type="ECO:0000256" key="6">
    <source>
        <dbReference type="ARBA" id="ARBA00023125"/>
    </source>
</evidence>
<dbReference type="Pfam" id="PF00486">
    <property type="entry name" value="Trans_reg_C"/>
    <property type="match status" value="1"/>
</dbReference>
<dbReference type="GO" id="GO:0032993">
    <property type="term" value="C:protein-DNA complex"/>
    <property type="evidence" value="ECO:0007669"/>
    <property type="project" value="TreeGrafter"/>
</dbReference>
<proteinExistence type="predicted"/>
<dbReference type="Gene3D" id="1.10.10.10">
    <property type="entry name" value="Winged helix-like DNA-binding domain superfamily/Winged helix DNA-binding domain"/>
    <property type="match status" value="1"/>
</dbReference>
<comment type="subcellular location">
    <subcellularLocation>
        <location evidence="1">Cytoplasm</location>
    </subcellularLocation>
</comment>
<dbReference type="Gene3D" id="3.40.50.2300">
    <property type="match status" value="1"/>
</dbReference>
<dbReference type="InterPro" id="IPR001789">
    <property type="entry name" value="Sig_transdc_resp-reg_receiver"/>
</dbReference>
<evidence type="ECO:0000313" key="10">
    <source>
        <dbReference type="EMBL" id="VAW17192.1"/>
    </source>
</evidence>
<dbReference type="AlphaFoldDB" id="A0A3B0TRU9"/>
<dbReference type="GO" id="GO:0005829">
    <property type="term" value="C:cytosol"/>
    <property type="evidence" value="ECO:0007669"/>
    <property type="project" value="TreeGrafter"/>
</dbReference>
<dbReference type="InterPro" id="IPR001867">
    <property type="entry name" value="OmpR/PhoB-type_DNA-bd"/>
</dbReference>
<keyword evidence="2" id="KW-0963">Cytoplasm</keyword>
<gene>
    <name evidence="10" type="ORF">MNBD_ALPHA11-456</name>
</gene>
<dbReference type="GO" id="GO:0006355">
    <property type="term" value="P:regulation of DNA-templated transcription"/>
    <property type="evidence" value="ECO:0007669"/>
    <property type="project" value="InterPro"/>
</dbReference>
<dbReference type="InterPro" id="IPR016032">
    <property type="entry name" value="Sig_transdc_resp-reg_C-effctor"/>
</dbReference>
<evidence type="ECO:0000259" key="9">
    <source>
        <dbReference type="PROSITE" id="PS51755"/>
    </source>
</evidence>
<dbReference type="CDD" id="cd00383">
    <property type="entry name" value="trans_reg_C"/>
    <property type="match status" value="1"/>
</dbReference>
<dbReference type="SUPFAM" id="SSF46894">
    <property type="entry name" value="C-terminal effector domain of the bipartite response regulators"/>
    <property type="match status" value="1"/>
</dbReference>
<dbReference type="Gene3D" id="6.10.250.690">
    <property type="match status" value="1"/>
</dbReference>
<dbReference type="SMART" id="SM00862">
    <property type="entry name" value="Trans_reg_C"/>
    <property type="match status" value="1"/>
</dbReference>
<keyword evidence="3" id="KW-0597">Phosphoprotein</keyword>
<dbReference type="Pfam" id="PF00072">
    <property type="entry name" value="Response_reg"/>
    <property type="match status" value="1"/>
</dbReference>
<dbReference type="InterPro" id="IPR011006">
    <property type="entry name" value="CheY-like_superfamily"/>
</dbReference>
<evidence type="ECO:0000256" key="4">
    <source>
        <dbReference type="ARBA" id="ARBA00023012"/>
    </source>
</evidence>
<dbReference type="InterPro" id="IPR036388">
    <property type="entry name" value="WH-like_DNA-bd_sf"/>
</dbReference>
<feature type="domain" description="Response regulatory" evidence="8">
    <location>
        <begin position="6"/>
        <end position="119"/>
    </location>
</feature>
<dbReference type="PROSITE" id="PS51755">
    <property type="entry name" value="OMPR_PHOB"/>
    <property type="match status" value="1"/>
</dbReference>
<dbReference type="GO" id="GO:0000976">
    <property type="term" value="F:transcription cis-regulatory region binding"/>
    <property type="evidence" value="ECO:0007669"/>
    <property type="project" value="TreeGrafter"/>
</dbReference>
<keyword evidence="6" id="KW-0238">DNA-binding</keyword>
<evidence type="ECO:0000256" key="7">
    <source>
        <dbReference type="ARBA" id="ARBA00023163"/>
    </source>
</evidence>
<evidence type="ECO:0000256" key="3">
    <source>
        <dbReference type="ARBA" id="ARBA00022553"/>
    </source>
</evidence>
<evidence type="ECO:0000256" key="2">
    <source>
        <dbReference type="ARBA" id="ARBA00022490"/>
    </source>
</evidence>
<dbReference type="SUPFAM" id="SSF52172">
    <property type="entry name" value="CheY-like"/>
    <property type="match status" value="1"/>
</dbReference>
<dbReference type="FunFam" id="1.10.10.10:FF:000099">
    <property type="entry name" value="Two-component system response regulator TorR"/>
    <property type="match status" value="1"/>
</dbReference>
<keyword evidence="7" id="KW-0804">Transcription</keyword>
<dbReference type="SMART" id="SM00448">
    <property type="entry name" value="REC"/>
    <property type="match status" value="1"/>
</dbReference>
<dbReference type="EMBL" id="UOEQ01000128">
    <property type="protein sequence ID" value="VAW17192.1"/>
    <property type="molecule type" value="Genomic_DNA"/>
</dbReference>
<feature type="domain" description="OmpR/PhoB-type" evidence="9">
    <location>
        <begin position="136"/>
        <end position="236"/>
    </location>
</feature>
<evidence type="ECO:0000259" key="8">
    <source>
        <dbReference type="PROSITE" id="PS50110"/>
    </source>
</evidence>
<accession>A0A3B0TRU9</accession>